<dbReference type="InterPro" id="IPR013083">
    <property type="entry name" value="Znf_RING/FYVE/PHD"/>
</dbReference>
<name>A0A4Y2B6B9_ARAVE</name>
<dbReference type="SUPFAM" id="SSF57850">
    <property type="entry name" value="RING/U-box"/>
    <property type="match status" value="1"/>
</dbReference>
<dbReference type="Pfam" id="PF00536">
    <property type="entry name" value="SAM_1"/>
    <property type="match status" value="1"/>
</dbReference>
<dbReference type="Gene3D" id="3.30.40.10">
    <property type="entry name" value="Zinc/RING finger domain, C3HC4 (zinc finger)"/>
    <property type="match status" value="1"/>
</dbReference>
<proteinExistence type="predicted"/>
<dbReference type="Pfam" id="PF00400">
    <property type="entry name" value="WD40"/>
    <property type="match status" value="6"/>
</dbReference>
<dbReference type="PROSITE" id="PS50105">
    <property type="entry name" value="SAM_DOMAIN"/>
    <property type="match status" value="1"/>
</dbReference>
<organism evidence="7 8">
    <name type="scientific">Araneus ventricosus</name>
    <name type="common">Orbweaver spider</name>
    <name type="synonym">Epeira ventricosa</name>
    <dbReference type="NCBI Taxonomy" id="182803"/>
    <lineage>
        <taxon>Eukaryota</taxon>
        <taxon>Metazoa</taxon>
        <taxon>Ecdysozoa</taxon>
        <taxon>Arthropoda</taxon>
        <taxon>Chelicerata</taxon>
        <taxon>Arachnida</taxon>
        <taxon>Araneae</taxon>
        <taxon>Araneomorphae</taxon>
        <taxon>Entelegynae</taxon>
        <taxon>Araneoidea</taxon>
        <taxon>Araneidae</taxon>
        <taxon>Araneus</taxon>
    </lineage>
</organism>
<keyword evidence="8" id="KW-1185">Reference proteome</keyword>
<comment type="caution">
    <text evidence="7">The sequence shown here is derived from an EMBL/GenBank/DDBJ whole genome shotgun (WGS) entry which is preliminary data.</text>
</comment>
<evidence type="ECO:0000313" key="7">
    <source>
        <dbReference type="EMBL" id="GBL87548.1"/>
    </source>
</evidence>
<dbReference type="GO" id="GO:0004842">
    <property type="term" value="F:ubiquitin-protein transferase activity"/>
    <property type="evidence" value="ECO:0007669"/>
    <property type="project" value="InterPro"/>
</dbReference>
<dbReference type="PROSITE" id="PS50294">
    <property type="entry name" value="WD_REPEATS_REGION"/>
    <property type="match status" value="4"/>
</dbReference>
<dbReference type="InterPro" id="IPR001660">
    <property type="entry name" value="SAM"/>
</dbReference>
<dbReference type="OrthoDB" id="10064100at2759"/>
<accession>A0A4Y2B6B9</accession>
<dbReference type="InterPro" id="IPR001680">
    <property type="entry name" value="WD40_rpt"/>
</dbReference>
<dbReference type="CDD" id="cd00200">
    <property type="entry name" value="WD40"/>
    <property type="match status" value="1"/>
</dbReference>
<keyword evidence="3" id="KW-0677">Repeat</keyword>
<dbReference type="InterPro" id="IPR003613">
    <property type="entry name" value="Ubox_domain"/>
</dbReference>
<dbReference type="Gene3D" id="2.130.10.10">
    <property type="entry name" value="YVTN repeat-like/Quinoprotein amine dehydrogenase"/>
    <property type="match status" value="3"/>
</dbReference>
<dbReference type="SMART" id="SM00504">
    <property type="entry name" value="Ubox"/>
    <property type="match status" value="1"/>
</dbReference>
<dbReference type="InterPro" id="IPR052085">
    <property type="entry name" value="WD-SAM-U-box"/>
</dbReference>
<dbReference type="InterPro" id="IPR036322">
    <property type="entry name" value="WD40_repeat_dom_sf"/>
</dbReference>
<dbReference type="Gene3D" id="1.10.150.50">
    <property type="entry name" value="Transcription Factor, Ets-1"/>
    <property type="match status" value="1"/>
</dbReference>
<dbReference type="AlphaFoldDB" id="A0A4Y2B6B9"/>
<dbReference type="SUPFAM" id="SSF50978">
    <property type="entry name" value="WD40 repeat-like"/>
    <property type="match status" value="1"/>
</dbReference>
<dbReference type="EMBL" id="BGPR01000054">
    <property type="protein sequence ID" value="GBL87548.1"/>
    <property type="molecule type" value="Genomic_DNA"/>
</dbReference>
<evidence type="ECO:0000256" key="4">
    <source>
        <dbReference type="PROSITE-ProRule" id="PRU00221"/>
    </source>
</evidence>
<dbReference type="PROSITE" id="PS00678">
    <property type="entry name" value="WD_REPEATS_1"/>
    <property type="match status" value="1"/>
</dbReference>
<dbReference type="InterPro" id="IPR019775">
    <property type="entry name" value="WD40_repeat_CS"/>
</dbReference>
<evidence type="ECO:0000256" key="2">
    <source>
        <dbReference type="ARBA" id="ARBA00022574"/>
    </source>
</evidence>
<sequence length="559" mass="62425">MEILEHGKEKTIVKFENLWENSIAAGKSRISNEIKFQHFYPDSTCGLLYSGFVAMCAAEIIQVLEGHASDVMGCDFFHDCLATCSSDKSVRLWFLTPEEAENDQKRKIHFHEAEFSPLLGHTYGVNCVRFSPFGTLLASCSTDGRVIFWNVQDGQKVDEIQHLEGPPIRVCSFSSTSAMFATGGDDEKLVLWDITTKSVIRVLEAHEAMITAVTFTPDGAFLLSCSTAGDIMLWDARYGHGKCLCSVTNAHDLGILGCDSSPQYEAVSENGFLTGNYTIATCGNDDLVRIWSVEASSTKRISLIIKLEGHTGNIIACRFSYDGSVLASTGGDRVVFLWNPKTGEALQKLEGHNRYVTCCAFSNASLLATGSNDKTVVLWTLDREKLFNSVDTPSSVREKGCLYLPPKRSFLLWTVEDVTNWLKSLKLEEYIEVFSANSIDGKELMYLNHENLSSILKVDSLGQRNKILRAIQCLKNPLWQHAISDIEDEMVLNEFCCPITHEVMRDPVVAADGYSYEKQAIEEWFQNGKETSPMTNEVLAHKILIPNHVLVQLIQKYKT</sequence>
<keyword evidence="2 4" id="KW-0853">WD repeat</keyword>
<feature type="repeat" description="WD" evidence="4">
    <location>
        <begin position="349"/>
        <end position="389"/>
    </location>
</feature>
<dbReference type="Proteomes" id="UP000499080">
    <property type="component" value="Unassembled WGS sequence"/>
</dbReference>
<feature type="domain" description="U-box" evidence="6">
    <location>
        <begin position="490"/>
        <end position="559"/>
    </location>
</feature>
<evidence type="ECO:0000256" key="3">
    <source>
        <dbReference type="ARBA" id="ARBA00022737"/>
    </source>
</evidence>
<feature type="domain" description="SAM" evidence="5">
    <location>
        <begin position="413"/>
        <end position="477"/>
    </location>
</feature>
<dbReference type="PANTHER" id="PTHR46573">
    <property type="entry name" value="WD REPEAT, SAM AND U-BOX DOMAIN-CONTAINING PROTEIN 1"/>
    <property type="match status" value="1"/>
</dbReference>
<dbReference type="SUPFAM" id="SSF47769">
    <property type="entry name" value="SAM/Pointed domain"/>
    <property type="match status" value="1"/>
</dbReference>
<dbReference type="PROSITE" id="PS51698">
    <property type="entry name" value="U_BOX"/>
    <property type="match status" value="1"/>
</dbReference>
<evidence type="ECO:0000259" key="6">
    <source>
        <dbReference type="PROSITE" id="PS51698"/>
    </source>
</evidence>
<dbReference type="InterPro" id="IPR013761">
    <property type="entry name" value="SAM/pointed_sf"/>
</dbReference>
<feature type="repeat" description="WD" evidence="4">
    <location>
        <begin position="307"/>
        <end position="348"/>
    </location>
</feature>
<dbReference type="PANTHER" id="PTHR46573:SF1">
    <property type="entry name" value="WD REPEAT, SAM AND U-BOX DOMAIN-CONTAINING PROTEIN 1"/>
    <property type="match status" value="1"/>
</dbReference>
<dbReference type="PROSITE" id="PS50082">
    <property type="entry name" value="WD_REPEATS_2"/>
    <property type="match status" value="6"/>
</dbReference>
<evidence type="ECO:0000256" key="1">
    <source>
        <dbReference type="ARBA" id="ARBA00020894"/>
    </source>
</evidence>
<evidence type="ECO:0000313" key="8">
    <source>
        <dbReference type="Proteomes" id="UP000499080"/>
    </source>
</evidence>
<feature type="repeat" description="WD" evidence="4">
    <location>
        <begin position="203"/>
        <end position="235"/>
    </location>
</feature>
<evidence type="ECO:0000259" key="5">
    <source>
        <dbReference type="PROSITE" id="PS50105"/>
    </source>
</evidence>
<feature type="repeat" description="WD" evidence="4">
    <location>
        <begin position="118"/>
        <end position="159"/>
    </location>
</feature>
<feature type="repeat" description="WD" evidence="4">
    <location>
        <begin position="172"/>
        <end position="202"/>
    </location>
</feature>
<dbReference type="GO" id="GO:0016567">
    <property type="term" value="P:protein ubiquitination"/>
    <property type="evidence" value="ECO:0007669"/>
    <property type="project" value="InterPro"/>
</dbReference>
<dbReference type="SMART" id="SM00320">
    <property type="entry name" value="WD40"/>
    <property type="match status" value="7"/>
</dbReference>
<dbReference type="SMART" id="SM00454">
    <property type="entry name" value="SAM"/>
    <property type="match status" value="1"/>
</dbReference>
<dbReference type="Pfam" id="PF04564">
    <property type="entry name" value="U-box"/>
    <property type="match status" value="1"/>
</dbReference>
<gene>
    <name evidence="7" type="primary">Wdsub1</name>
    <name evidence="7" type="ORF">AVEN_165160_1</name>
</gene>
<dbReference type="InterPro" id="IPR015943">
    <property type="entry name" value="WD40/YVTN_repeat-like_dom_sf"/>
</dbReference>
<reference evidence="7 8" key="1">
    <citation type="journal article" date="2019" name="Sci. Rep.">
        <title>Orb-weaving spider Araneus ventricosus genome elucidates the spidroin gene catalogue.</title>
        <authorList>
            <person name="Kono N."/>
            <person name="Nakamura H."/>
            <person name="Ohtoshi R."/>
            <person name="Moran D.A.P."/>
            <person name="Shinohara A."/>
            <person name="Yoshida Y."/>
            <person name="Fujiwara M."/>
            <person name="Mori M."/>
            <person name="Tomita M."/>
            <person name="Arakawa K."/>
        </authorList>
    </citation>
    <scope>NUCLEOTIDE SEQUENCE [LARGE SCALE GENOMIC DNA]</scope>
</reference>
<feature type="repeat" description="WD" evidence="4">
    <location>
        <begin position="64"/>
        <end position="93"/>
    </location>
</feature>
<dbReference type="CDD" id="cd16655">
    <property type="entry name" value="RING-Ubox_WDSUB1-like"/>
    <property type="match status" value="1"/>
</dbReference>
<protein>
    <recommendedName>
        <fullName evidence="1">WD repeat, SAM and U-box domain-containing protein 1</fullName>
    </recommendedName>
</protein>